<proteinExistence type="inferred from homology"/>
<dbReference type="GO" id="GO:0005829">
    <property type="term" value="C:cytosol"/>
    <property type="evidence" value="ECO:0007669"/>
    <property type="project" value="TreeGrafter"/>
</dbReference>
<sequence>MDMELSSQEKEEQILQVKRELLDKGVICRTTLPAPAHEKKFAVWHILKDLVGFDLTKVALPAYLNEPLSFLQRMANVLEYSDYLTEAAHATDPIQRMESVIGFTMGMTVYSSIRNLKPFNPLLGETYEFACKEYRVHAEQVSHHPPVGALHCEGPDFSLWGTTSVSTHFRGNYVEFIPQGGWMLTLKLQEGDHRGNPEIYTFGNIGGAVHNLIIPGTDKSMIHVTRGGRMAVGHKTLFGISIEETTSETSIFTRITELLHMDLPSREKAGRSPGDQLKKSEVKGRDDKSFLGKRSKAKAAKEKGSSSPSAEVSGSSVTKFQLEKSVTVAPKKILSTSSSRRFSSKRATSVSTDEHSKIIWREKPRPANSATYYDFSFFSMCLNQPPSRPEGLCPTDSRLRPDIRAMENGDLALSQKFKLELEEKQRKRSTPLKPRWFHLNWHPILKENVWQCNGQFWKRKFQNSPDIFVEPPNWTPGFDPWQGTCEEGLCHYKKRKTFEAVAKATVVEDQQQGKKSQDSSRIKRAESAWTSEASSLSKDQDFLSIFSEKSLF</sequence>
<dbReference type="SUPFAM" id="SSF144000">
    <property type="entry name" value="Oxysterol-binding protein-like"/>
    <property type="match status" value="2"/>
</dbReference>
<comment type="similarity">
    <text evidence="1">Belongs to the OSBP family.</text>
</comment>
<evidence type="ECO:0000256" key="2">
    <source>
        <dbReference type="ARBA" id="ARBA00022553"/>
    </source>
</evidence>
<dbReference type="PANTHER" id="PTHR10972">
    <property type="entry name" value="OXYSTEROL-BINDING PROTEIN-RELATED"/>
    <property type="match status" value="1"/>
</dbReference>
<keyword evidence="2" id="KW-0597">Phosphoprotein</keyword>
<dbReference type="EMBL" id="OB663284">
    <property type="protein sequence ID" value="CAD7231212.1"/>
    <property type="molecule type" value="Genomic_DNA"/>
</dbReference>
<organism evidence="4">
    <name type="scientific">Cyprideis torosa</name>
    <dbReference type="NCBI Taxonomy" id="163714"/>
    <lineage>
        <taxon>Eukaryota</taxon>
        <taxon>Metazoa</taxon>
        <taxon>Ecdysozoa</taxon>
        <taxon>Arthropoda</taxon>
        <taxon>Crustacea</taxon>
        <taxon>Oligostraca</taxon>
        <taxon>Ostracoda</taxon>
        <taxon>Podocopa</taxon>
        <taxon>Podocopida</taxon>
        <taxon>Cytherocopina</taxon>
        <taxon>Cytheroidea</taxon>
        <taxon>Cytherideidae</taxon>
        <taxon>Cyprideis</taxon>
    </lineage>
</organism>
<dbReference type="PANTHER" id="PTHR10972:SF205">
    <property type="entry name" value="OXYSTEROL-BINDING PROTEIN 1"/>
    <property type="match status" value="1"/>
</dbReference>
<dbReference type="InterPro" id="IPR000648">
    <property type="entry name" value="Oxysterol-bd"/>
</dbReference>
<accession>A0A7R8WGE9</accession>
<evidence type="ECO:0000256" key="1">
    <source>
        <dbReference type="ARBA" id="ARBA00008842"/>
    </source>
</evidence>
<protein>
    <submittedName>
        <fullName evidence="4">Uncharacterized protein</fullName>
    </submittedName>
</protein>
<evidence type="ECO:0000313" key="4">
    <source>
        <dbReference type="EMBL" id="CAD7231212.1"/>
    </source>
</evidence>
<name>A0A7R8WGE9_9CRUS</name>
<dbReference type="OrthoDB" id="416222at2759"/>
<feature type="region of interest" description="Disordered" evidence="3">
    <location>
        <begin position="263"/>
        <end position="316"/>
    </location>
</feature>
<feature type="compositionally biased region" description="Low complexity" evidence="3">
    <location>
        <begin position="305"/>
        <end position="316"/>
    </location>
</feature>
<dbReference type="Pfam" id="PF01237">
    <property type="entry name" value="Oxysterol_BP"/>
    <property type="match status" value="1"/>
</dbReference>
<dbReference type="AlphaFoldDB" id="A0A7R8WGE9"/>
<dbReference type="GO" id="GO:0032934">
    <property type="term" value="F:sterol binding"/>
    <property type="evidence" value="ECO:0007669"/>
    <property type="project" value="TreeGrafter"/>
</dbReference>
<dbReference type="InterPro" id="IPR037239">
    <property type="entry name" value="OSBP_sf"/>
</dbReference>
<dbReference type="GO" id="GO:0016020">
    <property type="term" value="C:membrane"/>
    <property type="evidence" value="ECO:0007669"/>
    <property type="project" value="TreeGrafter"/>
</dbReference>
<dbReference type="Gene3D" id="2.40.160.120">
    <property type="match status" value="1"/>
</dbReference>
<feature type="compositionally biased region" description="Basic and acidic residues" evidence="3">
    <location>
        <begin position="263"/>
        <end position="290"/>
    </location>
</feature>
<reference evidence="4" key="1">
    <citation type="submission" date="2020-11" db="EMBL/GenBank/DDBJ databases">
        <authorList>
            <person name="Tran Van P."/>
        </authorList>
    </citation>
    <scope>NUCLEOTIDE SEQUENCE</scope>
</reference>
<evidence type="ECO:0000256" key="3">
    <source>
        <dbReference type="SAM" id="MobiDB-lite"/>
    </source>
</evidence>
<gene>
    <name evidence="4" type="ORF">CTOB1V02_LOCUS9064</name>
</gene>